<protein>
    <submittedName>
        <fullName evidence="1">Uncharacterized protein</fullName>
    </submittedName>
</protein>
<proteinExistence type="predicted"/>
<dbReference type="Proteomes" id="UP000644756">
    <property type="component" value="Unassembled WGS sequence"/>
</dbReference>
<reference evidence="1" key="2">
    <citation type="submission" date="2020-09" db="EMBL/GenBank/DDBJ databases">
        <authorList>
            <person name="Sun Q."/>
            <person name="Zhou Y."/>
        </authorList>
    </citation>
    <scope>NUCLEOTIDE SEQUENCE</scope>
    <source>
        <strain evidence="1">CGMCC 1.12987</strain>
    </source>
</reference>
<comment type="caution">
    <text evidence="1">The sequence shown here is derived from an EMBL/GenBank/DDBJ whole genome shotgun (WGS) entry which is preliminary data.</text>
</comment>
<reference evidence="1" key="1">
    <citation type="journal article" date="2014" name="Int. J. Syst. Evol. Microbiol.">
        <title>Complete genome sequence of Corynebacterium casei LMG S-19264T (=DSM 44701T), isolated from a smear-ripened cheese.</title>
        <authorList>
            <consortium name="US DOE Joint Genome Institute (JGI-PGF)"/>
            <person name="Walter F."/>
            <person name="Albersmeier A."/>
            <person name="Kalinowski J."/>
            <person name="Ruckert C."/>
        </authorList>
    </citation>
    <scope>NUCLEOTIDE SEQUENCE</scope>
    <source>
        <strain evidence="1">CGMCC 1.12987</strain>
    </source>
</reference>
<keyword evidence="2" id="KW-1185">Reference proteome</keyword>
<gene>
    <name evidence="1" type="ORF">GCM10010916_01830</name>
</gene>
<dbReference type="AlphaFoldDB" id="A0A917FLU3"/>
<accession>A0A917FLU3</accession>
<dbReference type="RefSeq" id="WP_188528119.1">
    <property type="nucleotide sequence ID" value="NZ_BMGR01000001.1"/>
</dbReference>
<evidence type="ECO:0000313" key="2">
    <source>
        <dbReference type="Proteomes" id="UP000644756"/>
    </source>
</evidence>
<organism evidence="1 2">
    <name type="scientific">Paenibacillus abyssi</name>
    <dbReference type="NCBI Taxonomy" id="1340531"/>
    <lineage>
        <taxon>Bacteria</taxon>
        <taxon>Bacillati</taxon>
        <taxon>Bacillota</taxon>
        <taxon>Bacilli</taxon>
        <taxon>Bacillales</taxon>
        <taxon>Paenibacillaceae</taxon>
        <taxon>Paenibacillus</taxon>
    </lineage>
</organism>
<name>A0A917FLU3_9BACL</name>
<dbReference type="EMBL" id="BMGR01000001">
    <property type="protein sequence ID" value="GGF88179.1"/>
    <property type="molecule type" value="Genomic_DNA"/>
</dbReference>
<sequence>MAKLTGVKVVAEHIEFEGAEYAKVDREARAGDIVRMDASGYDNYLPEGTFYDIYRVARDGSARILDEDDDELEVDDDFSVFEKVAEPAAPDLVVHNGVTYRKVAREANVGELAYRTRDFVGGRGGTVVKAVRMGAFAPIADDGYSLMSEEYVVLEPVEAAQPPKPPRLKVGEYAKVDQPGHGNHDKVVKVTQNDRKSIAGYVYQTEKLSGESADVHLLSQLVRATDEEVAAAKYALDPRNKFAIGDKVRLISGGSDHPLTGFSNGEIYEVSDPKTTFRSGKRVQITQEGGRKGYALPDQIAKVTEAERKQAEEAAKWAAIGRKVNEYKAGDIVRCVRSCVGHPVGTVGFVVDQPASWCGGKRTAVEFGGNVRDHTGDVELVVPVEQRFDK</sequence>
<evidence type="ECO:0000313" key="1">
    <source>
        <dbReference type="EMBL" id="GGF88179.1"/>
    </source>
</evidence>